<dbReference type="CDD" id="cd14014">
    <property type="entry name" value="STKc_PknB_like"/>
    <property type="match status" value="1"/>
</dbReference>
<evidence type="ECO:0000313" key="5">
    <source>
        <dbReference type="EMBL" id="WXB00042.1"/>
    </source>
</evidence>
<dbReference type="InterPro" id="IPR017441">
    <property type="entry name" value="Protein_kinase_ATP_BS"/>
</dbReference>
<feature type="domain" description="Protein kinase" evidence="4">
    <location>
        <begin position="21"/>
        <end position="310"/>
    </location>
</feature>
<dbReference type="PROSITE" id="PS50011">
    <property type="entry name" value="PROTEIN_KINASE_DOM"/>
    <property type="match status" value="1"/>
</dbReference>
<dbReference type="PROSITE" id="PS00108">
    <property type="entry name" value="PROTEIN_KINASE_ST"/>
    <property type="match status" value="1"/>
</dbReference>
<evidence type="ECO:0000256" key="2">
    <source>
        <dbReference type="ARBA" id="ARBA00022840"/>
    </source>
</evidence>
<proteinExistence type="predicted"/>
<dbReference type="InterPro" id="IPR008271">
    <property type="entry name" value="Ser/Thr_kinase_AS"/>
</dbReference>
<dbReference type="RefSeq" id="WP_394850683.1">
    <property type="nucleotide sequence ID" value="NZ_CP089982.1"/>
</dbReference>
<dbReference type="Pfam" id="PF00069">
    <property type="entry name" value="Pkinase"/>
    <property type="match status" value="1"/>
</dbReference>
<evidence type="ECO:0000313" key="6">
    <source>
        <dbReference type="Proteomes" id="UP001379533"/>
    </source>
</evidence>
<dbReference type="PANTHER" id="PTHR23150:SF19">
    <property type="entry name" value="FORMYLGLYCINE-GENERATING ENZYME"/>
    <property type="match status" value="1"/>
</dbReference>
<dbReference type="InterPro" id="IPR011009">
    <property type="entry name" value="Kinase-like_dom_sf"/>
</dbReference>
<dbReference type="Gene3D" id="1.10.510.10">
    <property type="entry name" value="Transferase(Phosphotransferase) domain 1"/>
    <property type="match status" value="1"/>
</dbReference>
<feature type="binding site" evidence="3">
    <location>
        <position position="50"/>
    </location>
    <ligand>
        <name>ATP</name>
        <dbReference type="ChEBI" id="CHEBI:30616"/>
    </ligand>
</feature>
<dbReference type="GO" id="GO:0016301">
    <property type="term" value="F:kinase activity"/>
    <property type="evidence" value="ECO:0007669"/>
    <property type="project" value="UniProtKB-KW"/>
</dbReference>
<dbReference type="InterPro" id="IPR016187">
    <property type="entry name" value="CTDL_fold"/>
</dbReference>
<keyword evidence="2 3" id="KW-0067">ATP-binding</keyword>
<dbReference type="InterPro" id="IPR000719">
    <property type="entry name" value="Prot_kinase_dom"/>
</dbReference>
<keyword evidence="6" id="KW-1185">Reference proteome</keyword>
<gene>
    <name evidence="5" type="ORF">LZC95_24900</name>
</gene>
<dbReference type="InterPro" id="IPR005532">
    <property type="entry name" value="SUMF_dom"/>
</dbReference>
<keyword evidence="1 3" id="KW-0547">Nucleotide-binding</keyword>
<dbReference type="PROSITE" id="PS00107">
    <property type="entry name" value="PROTEIN_KINASE_ATP"/>
    <property type="match status" value="1"/>
</dbReference>
<evidence type="ECO:0000259" key="4">
    <source>
        <dbReference type="PROSITE" id="PS50011"/>
    </source>
</evidence>
<dbReference type="InterPro" id="IPR042095">
    <property type="entry name" value="SUMF_sf"/>
</dbReference>
<protein>
    <submittedName>
        <fullName evidence="5">Bifunctional serine/threonine-protein kinase/formylglycine-generating enzyme family protein</fullName>
    </submittedName>
</protein>
<sequence length="694" mass="74138">MTMTRPSDPLHLTGQVVAEKYRIEEAVGEGGFAIVYRAIHTIWNKPVAIKFFHGLAASRLDQRELFMQAFVQEGALLTELSSQTASIVQARDIGTYISPQGHWVPFMVLEWLDGLSLDDVLLREREVGMPPWTIAEMMGVLTPVANALDIAHMRGIAHRDIKPANLFVVGAEPRSGRATIKVLDFGVAKMMADNTQLQAALAKTGASVKSFSPAYGAPEQFSRTYGATGPWTDVFALALVGLEMLRGAPVLEGDDLVQLAMTSSDVKRRPTPRTLGIPVSDAVEQVFSKALAVQPTERYARAGEFLDALVMATRGPSAYALPDDPSLRATVASVPTPLPVAPLPPLPPLPHVSTGSGAVLVSQTPGPIPAPTPASKSKLGLLLGAGAAVVGAGALTAFFTLGQKPARSEPPVSSASVPAVPAPAPAPEPVCPANMAKIPAGQFFMGSDRKDAQANEKPSHNVKLGAFCMDLYEVTAKDYKACSDVGKCRRASAEVDWPDITRADKKLYASLCTIADPAKGDHPINCIGWEMAATYCKAQDKRLPTEAEWEYMARGPDGRMYPWGDEEPTAGHLNACGSECVAWGKSHGVALEPLYRADDGYATTAPVGKFPAGNSRFGPFDVVGNVWEWTADWYGDYKADDLENPTGPASGEKKVIRGGAFNGSFASWLIPSFRYAQDPKAQSHGIGFRCAKAL</sequence>
<dbReference type="EMBL" id="CP089982">
    <property type="protein sequence ID" value="WXB00042.1"/>
    <property type="molecule type" value="Genomic_DNA"/>
</dbReference>
<dbReference type="SUPFAM" id="SSF56112">
    <property type="entry name" value="Protein kinase-like (PK-like)"/>
    <property type="match status" value="1"/>
</dbReference>
<dbReference type="SMART" id="SM00220">
    <property type="entry name" value="S_TKc"/>
    <property type="match status" value="1"/>
</dbReference>
<dbReference type="InterPro" id="IPR051043">
    <property type="entry name" value="Sulfatase_Mod_Factor_Kinase"/>
</dbReference>
<dbReference type="Gene3D" id="3.30.200.20">
    <property type="entry name" value="Phosphorylase Kinase, domain 1"/>
    <property type="match status" value="1"/>
</dbReference>
<dbReference type="SUPFAM" id="SSF56436">
    <property type="entry name" value="C-type lectin-like"/>
    <property type="match status" value="1"/>
</dbReference>
<dbReference type="PANTHER" id="PTHR23150">
    <property type="entry name" value="SULFATASE MODIFYING FACTOR 1, 2"/>
    <property type="match status" value="1"/>
</dbReference>
<accession>A0ABZ2KUP5</accession>
<evidence type="ECO:0000256" key="1">
    <source>
        <dbReference type="ARBA" id="ARBA00022741"/>
    </source>
</evidence>
<organism evidence="5 6">
    <name type="scientific">Pendulispora brunnea</name>
    <dbReference type="NCBI Taxonomy" id="2905690"/>
    <lineage>
        <taxon>Bacteria</taxon>
        <taxon>Pseudomonadati</taxon>
        <taxon>Myxococcota</taxon>
        <taxon>Myxococcia</taxon>
        <taxon>Myxococcales</taxon>
        <taxon>Sorangiineae</taxon>
        <taxon>Pendulisporaceae</taxon>
        <taxon>Pendulispora</taxon>
    </lineage>
</organism>
<reference evidence="5 6" key="1">
    <citation type="submission" date="2021-12" db="EMBL/GenBank/DDBJ databases">
        <title>Discovery of the Pendulisporaceae a myxobacterial family with distinct sporulation behavior and unique specialized metabolism.</title>
        <authorList>
            <person name="Garcia R."/>
            <person name="Popoff A."/>
            <person name="Bader C.D."/>
            <person name="Loehr J."/>
            <person name="Walesch S."/>
            <person name="Walt C."/>
            <person name="Boldt J."/>
            <person name="Bunk B."/>
            <person name="Haeckl F.J.F.P.J."/>
            <person name="Gunesch A.P."/>
            <person name="Birkelbach J."/>
            <person name="Nuebel U."/>
            <person name="Pietschmann T."/>
            <person name="Bach T."/>
            <person name="Mueller R."/>
        </authorList>
    </citation>
    <scope>NUCLEOTIDE SEQUENCE [LARGE SCALE GENOMIC DNA]</scope>
    <source>
        <strain evidence="5 6">MSr12523</strain>
    </source>
</reference>
<dbReference type="Proteomes" id="UP001379533">
    <property type="component" value="Chromosome"/>
</dbReference>
<keyword evidence="5" id="KW-0808">Transferase</keyword>
<keyword evidence="5" id="KW-0418">Kinase</keyword>
<name>A0ABZ2KUP5_9BACT</name>
<dbReference type="Gene3D" id="3.90.1580.10">
    <property type="entry name" value="paralog of FGE (formylglycine-generating enzyme)"/>
    <property type="match status" value="1"/>
</dbReference>
<dbReference type="Pfam" id="PF03781">
    <property type="entry name" value="FGE-sulfatase"/>
    <property type="match status" value="1"/>
</dbReference>
<evidence type="ECO:0000256" key="3">
    <source>
        <dbReference type="PROSITE-ProRule" id="PRU10141"/>
    </source>
</evidence>